<dbReference type="Gene3D" id="1.10.8.10">
    <property type="entry name" value="DNA helicase RuvA subunit, C-terminal domain"/>
    <property type="match status" value="1"/>
</dbReference>
<dbReference type="SMART" id="SM00278">
    <property type="entry name" value="HhH1"/>
    <property type="match status" value="2"/>
</dbReference>
<dbReference type="CDD" id="cd14332">
    <property type="entry name" value="UBA_RuvA_C"/>
    <property type="match status" value="1"/>
</dbReference>
<dbReference type="Proteomes" id="UP001232063">
    <property type="component" value="Unassembled WGS sequence"/>
</dbReference>
<dbReference type="EMBL" id="JASJOU010000027">
    <property type="protein sequence ID" value="MDJ1506712.1"/>
    <property type="molecule type" value="Genomic_DNA"/>
</dbReference>
<keyword evidence="8" id="KW-0378">Hydrolase</keyword>
<organism evidence="8 9">
    <name type="scientific">Xanthocytophaga agilis</name>
    <dbReference type="NCBI Taxonomy" id="3048010"/>
    <lineage>
        <taxon>Bacteria</taxon>
        <taxon>Pseudomonadati</taxon>
        <taxon>Bacteroidota</taxon>
        <taxon>Cytophagia</taxon>
        <taxon>Cytophagales</taxon>
        <taxon>Rhodocytophagaceae</taxon>
        <taxon>Xanthocytophaga</taxon>
    </lineage>
</organism>
<gene>
    <name evidence="6 8" type="primary">ruvA</name>
    <name evidence="8" type="ORF">QNI22_39095</name>
</gene>
<comment type="caution">
    <text evidence="8">The sequence shown here is derived from an EMBL/GenBank/DDBJ whole genome shotgun (WGS) entry which is preliminary data.</text>
</comment>
<dbReference type="GO" id="GO:0005737">
    <property type="term" value="C:cytoplasm"/>
    <property type="evidence" value="ECO:0007669"/>
    <property type="project" value="UniProtKB-SubCell"/>
</dbReference>
<dbReference type="GO" id="GO:0009379">
    <property type="term" value="C:Holliday junction helicase complex"/>
    <property type="evidence" value="ECO:0007669"/>
    <property type="project" value="InterPro"/>
</dbReference>
<dbReference type="SUPFAM" id="SSF46929">
    <property type="entry name" value="DNA helicase RuvA subunit, C-terminal domain"/>
    <property type="match status" value="1"/>
</dbReference>
<evidence type="ECO:0000256" key="3">
    <source>
        <dbReference type="ARBA" id="ARBA00023125"/>
    </source>
</evidence>
<evidence type="ECO:0000259" key="7">
    <source>
        <dbReference type="SMART" id="SM00278"/>
    </source>
</evidence>
<reference evidence="8" key="1">
    <citation type="submission" date="2023-05" db="EMBL/GenBank/DDBJ databases">
        <authorList>
            <person name="Zhang X."/>
        </authorList>
    </citation>
    <scope>NUCLEOTIDE SEQUENCE</scope>
    <source>
        <strain evidence="8">BD1B2-1</strain>
    </source>
</reference>
<dbReference type="InterPro" id="IPR013849">
    <property type="entry name" value="DNA_helicase_Holl-junc_RuvA_I"/>
</dbReference>
<evidence type="ECO:0000256" key="5">
    <source>
        <dbReference type="ARBA" id="ARBA00023204"/>
    </source>
</evidence>
<comment type="domain">
    <text evidence="6">Has three domains with a flexible linker between the domains II and III and assumes an 'L' shape. Domain III is highly mobile and contacts RuvB.</text>
</comment>
<comment type="caution">
    <text evidence="6">Lacks conserved residue(s) required for the propagation of feature annotation.</text>
</comment>
<evidence type="ECO:0000313" key="8">
    <source>
        <dbReference type="EMBL" id="MDJ1506712.1"/>
    </source>
</evidence>
<dbReference type="AlphaFoldDB" id="A0AAE3RDJ1"/>
<evidence type="ECO:0000256" key="4">
    <source>
        <dbReference type="ARBA" id="ARBA00023172"/>
    </source>
</evidence>
<feature type="region of interest" description="Domain III" evidence="6">
    <location>
        <begin position="148"/>
        <end position="198"/>
    </location>
</feature>
<dbReference type="GO" id="GO:0000400">
    <property type="term" value="F:four-way junction DNA binding"/>
    <property type="evidence" value="ECO:0007669"/>
    <property type="project" value="UniProtKB-UniRule"/>
</dbReference>
<feature type="domain" description="Helix-hairpin-helix DNA-binding motif class 1" evidence="7">
    <location>
        <begin position="72"/>
        <end position="91"/>
    </location>
</feature>
<accession>A0AAE3RDJ1</accession>
<dbReference type="SUPFAM" id="SSF47781">
    <property type="entry name" value="RuvA domain 2-like"/>
    <property type="match status" value="1"/>
</dbReference>
<protein>
    <recommendedName>
        <fullName evidence="6">Holliday junction branch migration complex subunit RuvA</fullName>
    </recommendedName>
</protein>
<dbReference type="Gene3D" id="2.40.50.140">
    <property type="entry name" value="Nucleic acid-binding proteins"/>
    <property type="match status" value="1"/>
</dbReference>
<dbReference type="InterPro" id="IPR011114">
    <property type="entry name" value="RuvA_C"/>
</dbReference>
<comment type="similarity">
    <text evidence="6">Belongs to the RuvA family.</text>
</comment>
<proteinExistence type="inferred from homology"/>
<dbReference type="InterPro" id="IPR010994">
    <property type="entry name" value="RuvA_2-like"/>
</dbReference>
<name>A0AAE3RDJ1_9BACT</name>
<comment type="function">
    <text evidence="6">The RuvA-RuvB-RuvC complex processes Holliday junction (HJ) DNA during genetic recombination and DNA repair, while the RuvA-RuvB complex plays an important role in the rescue of blocked DNA replication forks via replication fork reversal (RFR). RuvA specifically binds to HJ cruciform DNA, conferring on it an open structure. The RuvB hexamer acts as an ATP-dependent pump, pulling dsDNA into and through the RuvAB complex. HJ branch migration allows RuvC to scan DNA until it finds its consensus sequence, where it cleaves and resolves the cruciform DNA.</text>
</comment>
<keyword evidence="3 6" id="KW-0238">DNA-binding</keyword>
<dbReference type="InterPro" id="IPR012340">
    <property type="entry name" value="NA-bd_OB-fold"/>
</dbReference>
<dbReference type="HAMAP" id="MF_00031">
    <property type="entry name" value="DNA_HJ_migration_RuvA"/>
    <property type="match status" value="1"/>
</dbReference>
<dbReference type="Gene3D" id="1.10.150.20">
    <property type="entry name" value="5' to 3' exonuclease, C-terminal subdomain"/>
    <property type="match status" value="1"/>
</dbReference>
<feature type="domain" description="Helix-hairpin-helix DNA-binding motif class 1" evidence="7">
    <location>
        <begin position="107"/>
        <end position="126"/>
    </location>
</feature>
<dbReference type="Pfam" id="PF01330">
    <property type="entry name" value="RuvA_N"/>
    <property type="match status" value="1"/>
</dbReference>
<keyword evidence="2 6" id="KW-0227">DNA damage</keyword>
<keyword evidence="1 6" id="KW-0963">Cytoplasm</keyword>
<evidence type="ECO:0000256" key="6">
    <source>
        <dbReference type="HAMAP-Rule" id="MF_00031"/>
    </source>
</evidence>
<dbReference type="RefSeq" id="WP_314519861.1">
    <property type="nucleotide sequence ID" value="NZ_JASJOU010000027.1"/>
</dbReference>
<dbReference type="InterPro" id="IPR036267">
    <property type="entry name" value="RuvA_C_sf"/>
</dbReference>
<dbReference type="Pfam" id="PF14520">
    <property type="entry name" value="HHH_5"/>
    <property type="match status" value="1"/>
</dbReference>
<evidence type="ECO:0000256" key="2">
    <source>
        <dbReference type="ARBA" id="ARBA00022763"/>
    </source>
</evidence>
<keyword evidence="4 6" id="KW-0233">DNA recombination</keyword>
<keyword evidence="9" id="KW-1185">Reference proteome</keyword>
<comment type="subcellular location">
    <subcellularLocation>
        <location evidence="6">Cytoplasm</location>
    </subcellularLocation>
</comment>
<dbReference type="GO" id="GO:0009378">
    <property type="term" value="F:four-way junction helicase activity"/>
    <property type="evidence" value="ECO:0007669"/>
    <property type="project" value="InterPro"/>
</dbReference>
<dbReference type="GO" id="GO:0006310">
    <property type="term" value="P:DNA recombination"/>
    <property type="evidence" value="ECO:0007669"/>
    <property type="project" value="UniProtKB-UniRule"/>
</dbReference>
<dbReference type="SUPFAM" id="SSF50249">
    <property type="entry name" value="Nucleic acid-binding proteins"/>
    <property type="match status" value="1"/>
</dbReference>
<keyword evidence="5 6" id="KW-0234">DNA repair</keyword>
<dbReference type="GO" id="GO:0048476">
    <property type="term" value="C:Holliday junction resolvase complex"/>
    <property type="evidence" value="ECO:0007669"/>
    <property type="project" value="UniProtKB-UniRule"/>
</dbReference>
<dbReference type="GO" id="GO:0016787">
    <property type="term" value="F:hydrolase activity"/>
    <property type="evidence" value="ECO:0007669"/>
    <property type="project" value="UniProtKB-KW"/>
</dbReference>
<dbReference type="NCBIfam" id="TIGR00084">
    <property type="entry name" value="ruvA"/>
    <property type="match status" value="1"/>
</dbReference>
<evidence type="ECO:0000256" key="1">
    <source>
        <dbReference type="ARBA" id="ARBA00022490"/>
    </source>
</evidence>
<dbReference type="InterPro" id="IPR000085">
    <property type="entry name" value="RuvA"/>
</dbReference>
<dbReference type="GO" id="GO:0006281">
    <property type="term" value="P:DNA repair"/>
    <property type="evidence" value="ECO:0007669"/>
    <property type="project" value="UniProtKB-UniRule"/>
</dbReference>
<dbReference type="InterPro" id="IPR003583">
    <property type="entry name" value="Hlx-hairpin-Hlx_DNA-bd_motif"/>
</dbReference>
<comment type="subunit">
    <text evidence="6">Homotetramer. Forms an RuvA(8)-RuvB(12)-Holliday junction (HJ) complex. HJ DNA is sandwiched between 2 RuvA tetramers; dsDNA enters through RuvA and exits via RuvB. An RuvB hexamer assembles on each DNA strand where it exits the tetramer. Each RuvB hexamer is contacted by two RuvA subunits (via domain III) on 2 adjacent RuvB subunits; this complex drives branch migration. In the full resolvosome a probable DNA-RuvA(4)-RuvB(12)-RuvC(2) complex forms which resolves the HJ.</text>
</comment>
<dbReference type="Pfam" id="PF07499">
    <property type="entry name" value="RuvA_C"/>
    <property type="match status" value="1"/>
</dbReference>
<sequence>MIAYIEGRLTHKEPAYVIIDVNGVGYEIRISLQTYSALPEGEKCRLHTHFHVREDAQILYGFADRSEKKIFLDLMSVSGIGANTALMMLSSLSSMEIQQAIVSEDVRTIQSVKGIGSKTAQRVILELRDKVKKDLYLTSNTQTLPVTSGNTIRNEALSALTTLGIPRNVAEKSVDTVMKQEGSSLSLEQVIKLALKVS</sequence>
<evidence type="ECO:0000313" key="9">
    <source>
        <dbReference type="Proteomes" id="UP001232063"/>
    </source>
</evidence>
<dbReference type="GO" id="GO:0005524">
    <property type="term" value="F:ATP binding"/>
    <property type="evidence" value="ECO:0007669"/>
    <property type="project" value="InterPro"/>
</dbReference>